<dbReference type="Pfam" id="PF00072">
    <property type="entry name" value="Response_reg"/>
    <property type="match status" value="1"/>
</dbReference>
<dbReference type="Gene3D" id="3.30.565.10">
    <property type="entry name" value="Histidine kinase-like ATPase, C-terminal domain"/>
    <property type="match status" value="1"/>
</dbReference>
<dbReference type="InterPro" id="IPR005467">
    <property type="entry name" value="His_kinase_dom"/>
</dbReference>
<evidence type="ECO:0000256" key="3">
    <source>
        <dbReference type="PROSITE-ProRule" id="PRU00169"/>
    </source>
</evidence>
<dbReference type="PRINTS" id="PR00344">
    <property type="entry name" value="BCTRLSENSOR"/>
</dbReference>
<dbReference type="AlphaFoldDB" id="A0A6T8PDH9"/>
<dbReference type="InterPro" id="IPR035965">
    <property type="entry name" value="PAS-like_dom_sf"/>
</dbReference>
<evidence type="ECO:0000256" key="2">
    <source>
        <dbReference type="ARBA" id="ARBA00023012"/>
    </source>
</evidence>
<dbReference type="Gene3D" id="3.40.50.2300">
    <property type="match status" value="1"/>
</dbReference>
<dbReference type="InterPro" id="IPR004358">
    <property type="entry name" value="Sig_transdc_His_kin-like_C"/>
</dbReference>
<protein>
    <submittedName>
        <fullName evidence="9">Uncharacterized protein</fullName>
    </submittedName>
</protein>
<dbReference type="SMART" id="SM00091">
    <property type="entry name" value="PAS"/>
    <property type="match status" value="2"/>
</dbReference>
<dbReference type="PROSITE" id="PS50112">
    <property type="entry name" value="PAS"/>
    <property type="match status" value="1"/>
</dbReference>
<feature type="compositionally biased region" description="Pro residues" evidence="4">
    <location>
        <begin position="649"/>
        <end position="660"/>
    </location>
</feature>
<evidence type="ECO:0000259" key="8">
    <source>
        <dbReference type="PROSITE" id="PS50113"/>
    </source>
</evidence>
<feature type="domain" description="Response regulatory" evidence="6">
    <location>
        <begin position="707"/>
        <end position="824"/>
    </location>
</feature>
<dbReference type="PROSITE" id="PS50109">
    <property type="entry name" value="HIS_KIN"/>
    <property type="match status" value="1"/>
</dbReference>
<proteinExistence type="predicted"/>
<dbReference type="InterPro" id="IPR036890">
    <property type="entry name" value="HATPase_C_sf"/>
</dbReference>
<accession>A0A6T8PDH9</accession>
<feature type="modified residue" description="4-aspartylphosphate" evidence="3">
    <location>
        <position position="758"/>
    </location>
</feature>
<dbReference type="CDD" id="cd00082">
    <property type="entry name" value="HisKA"/>
    <property type="match status" value="1"/>
</dbReference>
<dbReference type="PANTHER" id="PTHR45339">
    <property type="entry name" value="HYBRID SIGNAL TRANSDUCTION HISTIDINE KINASE J"/>
    <property type="match status" value="1"/>
</dbReference>
<dbReference type="SMART" id="SM00448">
    <property type="entry name" value="REC"/>
    <property type="match status" value="1"/>
</dbReference>
<sequence>MFSPLTYSQSHHKLHSPLRNFYTTMEFAGLEHVPEAVCVLSAATGELIRSNQRFKRSIVELQGGELSFVNNFIGTDDRPRFEIAMARAAEVCSKAPESPGEAGSDMDDWLATPVVKDCDTLAVGSSKGFPIWRRYDWALNALPDGKHVVVSGRMTTVVSEEKKASEKELIDFLNKAPIAMHWLSGTGHVLWANETEMNVLGYTAEEYIGQPIMNFCPDERELVLEIFKTLGSGNTIKDVPVRFRKKNGEIVDLLIDSNVNWNTDGSFKHTRCFIRDDTARKIREARLSEMAIRDRELVEQKSAFVRKTFHEIRTPCHLLRHLLSNFEDVTSEYEKESAFKDIIKQVNRLNRLVDDSVDAALFDSGKVPVLERRPFNLVDTINDVLQSLEDSTQRSVSVGHLVSFRSETPTDWSQGLQIKASDVNPWFKGDAKKIGRVVEHLLDNALKFTSKGTVSLDVNISPGLPNEETLVFLTVRDTGPGMNETQVQNAFSKYWQDMSAVTTSPQQEAAKAGSKADEINALLSKLSDPSKSLLIGNKSRRQSVLSSQSSDHGSQALGSHSTWSPTVDAGTATADSEASDAIGKDYEEVQGLGVGLNVINNIVQCMGGSLEFETKPGETTFVICLGLPAAVPPTSAEASSAFLPKAPKPKSPLPSLPEPPAAGWCQVEESPLAQMHVDINPAEPSPAKEEKKPPPVGLAAMTNSKPNVLLVDDNMICLKVLSNLVGKLGCTYDTAQHGLEAVQKVSAGPELYDLVFMDLRMPVLDGIQAAKIVQELTHRKVPIVALTAEVGAEVREDCMEAGFDGFISKPAGRAVIKSEIERLVINKGPAGISIM</sequence>
<dbReference type="SUPFAM" id="SSF52172">
    <property type="entry name" value="CheY-like"/>
    <property type="match status" value="1"/>
</dbReference>
<dbReference type="CDD" id="cd17546">
    <property type="entry name" value="REC_hyHK_CKI1_RcsC-like"/>
    <property type="match status" value="1"/>
</dbReference>
<dbReference type="InterPro" id="IPR000014">
    <property type="entry name" value="PAS"/>
</dbReference>
<evidence type="ECO:0000259" key="5">
    <source>
        <dbReference type="PROSITE" id="PS50109"/>
    </source>
</evidence>
<feature type="compositionally biased region" description="Polar residues" evidence="4">
    <location>
        <begin position="551"/>
        <end position="565"/>
    </location>
</feature>
<dbReference type="SMART" id="SM00387">
    <property type="entry name" value="HATPase_c"/>
    <property type="match status" value="1"/>
</dbReference>
<evidence type="ECO:0000256" key="1">
    <source>
        <dbReference type="ARBA" id="ARBA00022553"/>
    </source>
</evidence>
<reference evidence="9" key="1">
    <citation type="submission" date="2021-01" db="EMBL/GenBank/DDBJ databases">
        <authorList>
            <person name="Corre E."/>
            <person name="Pelletier E."/>
            <person name="Niang G."/>
            <person name="Scheremetjew M."/>
            <person name="Finn R."/>
            <person name="Kale V."/>
            <person name="Holt S."/>
            <person name="Cochrane G."/>
            <person name="Meng A."/>
            <person name="Brown T."/>
            <person name="Cohen L."/>
        </authorList>
    </citation>
    <scope>NUCLEOTIDE SEQUENCE</scope>
    <source>
        <strain evidence="9">CCMP441</strain>
    </source>
</reference>
<evidence type="ECO:0000256" key="4">
    <source>
        <dbReference type="SAM" id="MobiDB-lite"/>
    </source>
</evidence>
<keyword evidence="2" id="KW-0902">Two-component regulatory system</keyword>
<evidence type="ECO:0000259" key="7">
    <source>
        <dbReference type="PROSITE" id="PS50112"/>
    </source>
</evidence>
<name>A0A6T8PDH9_HEMAN</name>
<dbReference type="Pfam" id="PF02518">
    <property type="entry name" value="HATPase_c"/>
    <property type="match status" value="1"/>
</dbReference>
<evidence type="ECO:0000313" key="10">
    <source>
        <dbReference type="EMBL" id="CAD8755980.1"/>
    </source>
</evidence>
<dbReference type="SMART" id="SM00388">
    <property type="entry name" value="HisKA"/>
    <property type="match status" value="1"/>
</dbReference>
<feature type="domain" description="PAS" evidence="7">
    <location>
        <begin position="165"/>
        <end position="234"/>
    </location>
</feature>
<dbReference type="Gene3D" id="1.10.287.130">
    <property type="match status" value="1"/>
</dbReference>
<dbReference type="Pfam" id="PF13426">
    <property type="entry name" value="PAS_9"/>
    <property type="match status" value="1"/>
</dbReference>
<dbReference type="GO" id="GO:0000155">
    <property type="term" value="F:phosphorelay sensor kinase activity"/>
    <property type="evidence" value="ECO:0007669"/>
    <property type="project" value="InterPro"/>
</dbReference>
<dbReference type="InterPro" id="IPR003661">
    <property type="entry name" value="HisK_dim/P_dom"/>
</dbReference>
<dbReference type="InterPro" id="IPR011006">
    <property type="entry name" value="CheY-like_superfamily"/>
</dbReference>
<feature type="domain" description="Histidine kinase" evidence="5">
    <location>
        <begin position="307"/>
        <end position="629"/>
    </location>
</feature>
<dbReference type="PROSITE" id="PS50110">
    <property type="entry name" value="RESPONSE_REGULATORY"/>
    <property type="match status" value="1"/>
</dbReference>
<dbReference type="PANTHER" id="PTHR45339:SF1">
    <property type="entry name" value="HYBRID SIGNAL TRANSDUCTION HISTIDINE KINASE J"/>
    <property type="match status" value="1"/>
</dbReference>
<dbReference type="CDD" id="cd00130">
    <property type="entry name" value="PAS"/>
    <property type="match status" value="1"/>
</dbReference>
<feature type="region of interest" description="Disordered" evidence="4">
    <location>
        <begin position="544"/>
        <end position="578"/>
    </location>
</feature>
<feature type="domain" description="PAC" evidence="8">
    <location>
        <begin position="237"/>
        <end position="289"/>
    </location>
</feature>
<dbReference type="Gene3D" id="3.30.450.20">
    <property type="entry name" value="PAS domain"/>
    <property type="match status" value="1"/>
</dbReference>
<evidence type="ECO:0000259" key="6">
    <source>
        <dbReference type="PROSITE" id="PS50110"/>
    </source>
</evidence>
<feature type="region of interest" description="Disordered" evidence="4">
    <location>
        <begin position="640"/>
        <end position="660"/>
    </location>
</feature>
<dbReference type="EMBL" id="HBFK01037117">
    <property type="protein sequence ID" value="CAD8755979.1"/>
    <property type="molecule type" value="Transcribed_RNA"/>
</dbReference>
<dbReference type="SUPFAM" id="SSF47384">
    <property type="entry name" value="Homodimeric domain of signal transducing histidine kinase"/>
    <property type="match status" value="1"/>
</dbReference>
<dbReference type="PROSITE" id="PS50113">
    <property type="entry name" value="PAC"/>
    <property type="match status" value="1"/>
</dbReference>
<dbReference type="NCBIfam" id="TIGR00229">
    <property type="entry name" value="sensory_box"/>
    <property type="match status" value="1"/>
</dbReference>
<dbReference type="InterPro" id="IPR001789">
    <property type="entry name" value="Sig_transdc_resp-reg_receiver"/>
</dbReference>
<dbReference type="SUPFAM" id="SSF55874">
    <property type="entry name" value="ATPase domain of HSP90 chaperone/DNA topoisomerase II/histidine kinase"/>
    <property type="match status" value="2"/>
</dbReference>
<dbReference type="InterPro" id="IPR036097">
    <property type="entry name" value="HisK_dim/P_sf"/>
</dbReference>
<dbReference type="SUPFAM" id="SSF55785">
    <property type="entry name" value="PYP-like sensor domain (PAS domain)"/>
    <property type="match status" value="1"/>
</dbReference>
<organism evidence="9">
    <name type="scientific">Hemiselmis andersenii</name>
    <name type="common">Cryptophyte alga</name>
    <dbReference type="NCBI Taxonomy" id="464988"/>
    <lineage>
        <taxon>Eukaryota</taxon>
        <taxon>Cryptophyceae</taxon>
        <taxon>Cryptomonadales</taxon>
        <taxon>Hemiselmidaceae</taxon>
        <taxon>Hemiselmis</taxon>
    </lineage>
</organism>
<dbReference type="InterPro" id="IPR000700">
    <property type="entry name" value="PAS-assoc_C"/>
</dbReference>
<dbReference type="EMBL" id="HBFK01037118">
    <property type="protein sequence ID" value="CAD8755980.1"/>
    <property type="molecule type" value="Transcribed_RNA"/>
</dbReference>
<gene>
    <name evidence="9" type="ORF">HAND1043_LOCUS22487</name>
    <name evidence="10" type="ORF">HAND1043_LOCUS22488</name>
</gene>
<dbReference type="InterPro" id="IPR003594">
    <property type="entry name" value="HATPase_dom"/>
</dbReference>
<evidence type="ECO:0000313" key="9">
    <source>
        <dbReference type="EMBL" id="CAD8755979.1"/>
    </source>
</evidence>
<keyword evidence="1 3" id="KW-0597">Phosphoprotein</keyword>